<dbReference type="SMART" id="SM00563">
    <property type="entry name" value="PlsC"/>
    <property type="match status" value="1"/>
</dbReference>
<dbReference type="InterPro" id="IPR002123">
    <property type="entry name" value="Plipid/glycerol_acylTrfase"/>
</dbReference>
<reference evidence="3" key="1">
    <citation type="journal article" date="2019" name="Int. J. Syst. Evol. Microbiol.">
        <title>The Global Catalogue of Microorganisms (GCM) 10K type strain sequencing project: providing services to taxonomists for standard genome sequencing and annotation.</title>
        <authorList>
            <consortium name="The Broad Institute Genomics Platform"/>
            <consortium name="The Broad Institute Genome Sequencing Center for Infectious Disease"/>
            <person name="Wu L."/>
            <person name="Ma J."/>
        </authorList>
    </citation>
    <scope>NUCLEOTIDE SEQUENCE [LARGE SCALE GENOMIC DNA]</scope>
    <source>
        <strain evidence="3">CGMCC 4.7289</strain>
    </source>
</reference>
<dbReference type="GO" id="GO:0016746">
    <property type="term" value="F:acyltransferase activity"/>
    <property type="evidence" value="ECO:0007669"/>
    <property type="project" value="UniProtKB-KW"/>
</dbReference>
<comment type="caution">
    <text evidence="2">The sequence shown here is derived from an EMBL/GenBank/DDBJ whole genome shotgun (WGS) entry which is preliminary data.</text>
</comment>
<dbReference type="RefSeq" id="WP_253752656.1">
    <property type="nucleotide sequence ID" value="NZ_JAMZDZ010000001.1"/>
</dbReference>
<keyword evidence="2" id="KW-0012">Acyltransferase</keyword>
<gene>
    <name evidence="2" type="ORF">ACFOZ4_19315</name>
</gene>
<organism evidence="2 3">
    <name type="scientific">Hamadaea flava</name>
    <dbReference type="NCBI Taxonomy" id="1742688"/>
    <lineage>
        <taxon>Bacteria</taxon>
        <taxon>Bacillati</taxon>
        <taxon>Actinomycetota</taxon>
        <taxon>Actinomycetes</taxon>
        <taxon>Micromonosporales</taxon>
        <taxon>Micromonosporaceae</taxon>
        <taxon>Hamadaea</taxon>
    </lineage>
</organism>
<name>A0ABV8LQF7_9ACTN</name>
<evidence type="ECO:0000259" key="1">
    <source>
        <dbReference type="SMART" id="SM00563"/>
    </source>
</evidence>
<evidence type="ECO:0000313" key="3">
    <source>
        <dbReference type="Proteomes" id="UP001595816"/>
    </source>
</evidence>
<proteinExistence type="predicted"/>
<evidence type="ECO:0000313" key="2">
    <source>
        <dbReference type="EMBL" id="MFC4132763.1"/>
    </source>
</evidence>
<keyword evidence="3" id="KW-1185">Reference proteome</keyword>
<dbReference type="SUPFAM" id="SSF69593">
    <property type="entry name" value="Glycerol-3-phosphate (1)-acyltransferase"/>
    <property type="match status" value="1"/>
</dbReference>
<feature type="domain" description="Phospholipid/glycerol acyltransferase" evidence="1">
    <location>
        <begin position="35"/>
        <end position="140"/>
    </location>
</feature>
<dbReference type="Proteomes" id="UP001595816">
    <property type="component" value="Unassembled WGS sequence"/>
</dbReference>
<protein>
    <submittedName>
        <fullName evidence="2">Lysophospholipid acyltransferase family protein</fullName>
    </submittedName>
</protein>
<dbReference type="Pfam" id="PF01553">
    <property type="entry name" value="Acyltransferase"/>
    <property type="match status" value="1"/>
</dbReference>
<dbReference type="EMBL" id="JBHSAY010000009">
    <property type="protein sequence ID" value="MFC4132763.1"/>
    <property type="molecule type" value="Genomic_DNA"/>
</dbReference>
<sequence length="240" mass="25958">MADPLAGVLTTGFDRLVRGGLRGVWLRGRLPAGPFVWAANHHSWWDPFVASALLRDARRTACLVMLQDNIQRYACTRRLGVFGSSEVRTGLRYLAEGRVLVVYPEGELRPPGPPGPLADGAAWYAHRAGVPLAAVAVRVVLRGQQFPEAYVSIRSLRSTVPTAASGVASRASGAAAAAADVGVLTGVLARTLRDELSTMDLELAMAEPRTGPTGFRLVLPGRRSWDERIDALTRRLPWRS</sequence>
<accession>A0ABV8LQF7</accession>
<keyword evidence="2" id="KW-0808">Transferase</keyword>